<organism evidence="1">
    <name type="scientific">Serratia marcescens</name>
    <dbReference type="NCBI Taxonomy" id="615"/>
    <lineage>
        <taxon>Bacteria</taxon>
        <taxon>Pseudomonadati</taxon>
        <taxon>Pseudomonadota</taxon>
        <taxon>Gammaproteobacteria</taxon>
        <taxon>Enterobacterales</taxon>
        <taxon>Yersiniaceae</taxon>
        <taxon>Serratia</taxon>
    </lineage>
</organism>
<dbReference type="GO" id="GO:0009036">
    <property type="term" value="F:type II site-specific deoxyribonuclease activity"/>
    <property type="evidence" value="ECO:0007669"/>
    <property type="project" value="InterPro"/>
</dbReference>
<dbReference type="InterPro" id="IPR049519">
    <property type="entry name" value="SmaI"/>
</dbReference>
<accession>Q53WT8</accession>
<name>Q53WT8_SERMA</name>
<gene>
    <name evidence="1" type="primary">smaR</name>
</gene>
<keyword evidence="1" id="KW-0540">Nuclease</keyword>
<sequence>MSRDDQLFTLWGKLNDRQKDNFLKWMKAFDVEKTYQKTSGDIFNDDFFDIFGDRLITHHFSSTQALTKTLFEHAFNDSLNESGVISSLAESRTNPGHDITIDSIKVALKTEAAKNISKSYIHVSKWMELGKGEWILELLLERFLEHLENYERIFTLRYFKISEYKFSYQLVEIPKSLLLEAKNAKLEIMSGSKQSPKPGYGYVLDENENKKFSLYFDGGAERKLQIKHLNLEHCIVHGVWDFILPPP</sequence>
<dbReference type="EMBL" id="X16487">
    <property type="protein sequence ID" value="CAA34505.1"/>
    <property type="molecule type" value="mRNA"/>
</dbReference>
<reference evidence="1" key="1">
    <citation type="submission" date="1989-09" db="EMBL/GenBank/DDBJ databases">
        <authorList>
            <person name="Dunbar J."/>
        </authorList>
    </citation>
    <scope>NUCLEOTIDE SEQUENCE</scope>
</reference>
<proteinExistence type="evidence at transcript level"/>
<dbReference type="Pfam" id="PF17411">
    <property type="entry name" value="SmaI"/>
    <property type="match status" value="1"/>
</dbReference>
<dbReference type="RefSeq" id="WP_131164851.1">
    <property type="nucleotide sequence ID" value="NZ_JBQPMR010000001.1"/>
</dbReference>
<protein>
    <submittedName>
        <fullName evidence="1">Restriction endonuclease</fullName>
    </submittedName>
</protein>
<evidence type="ECO:0000313" key="1">
    <source>
        <dbReference type="EMBL" id="CAA34505.1"/>
    </source>
</evidence>
<dbReference type="AlphaFoldDB" id="Q53WT8"/>
<keyword evidence="1" id="KW-0378">Hydrolase</keyword>
<keyword evidence="1" id="KW-0255">Endonuclease</keyword>